<protein>
    <recommendedName>
        <fullName evidence="1">ScoMcrA-like N-terminal head domain-containing protein</fullName>
    </recommendedName>
</protein>
<reference evidence="2 3" key="1">
    <citation type="submission" date="2020-07" db="EMBL/GenBank/DDBJ databases">
        <title>Sequencing the genomes of 1000 actinobacteria strains.</title>
        <authorList>
            <person name="Klenk H.-P."/>
        </authorList>
    </citation>
    <scope>NUCLEOTIDE SEQUENCE [LARGE SCALE GENOMIC DNA]</scope>
    <source>
        <strain evidence="2 3">DSM 44065</strain>
    </source>
</reference>
<gene>
    <name evidence="2" type="ORF">HNR68_000114</name>
</gene>
<evidence type="ECO:0000313" key="2">
    <source>
        <dbReference type="EMBL" id="NYI81484.1"/>
    </source>
</evidence>
<dbReference type="AlphaFoldDB" id="A0A853AAS9"/>
<proteinExistence type="predicted"/>
<feature type="domain" description="ScoMcrA-like N-terminal head" evidence="1">
    <location>
        <begin position="5"/>
        <end position="89"/>
    </location>
</feature>
<dbReference type="EMBL" id="JACCFJ010000001">
    <property type="protein sequence ID" value="NYI81484.1"/>
    <property type="molecule type" value="Genomic_DNA"/>
</dbReference>
<organism evidence="2 3">
    <name type="scientific">Saccharopolyspora hordei</name>
    <dbReference type="NCBI Taxonomy" id="1838"/>
    <lineage>
        <taxon>Bacteria</taxon>
        <taxon>Bacillati</taxon>
        <taxon>Actinomycetota</taxon>
        <taxon>Actinomycetes</taxon>
        <taxon>Pseudonocardiales</taxon>
        <taxon>Pseudonocardiaceae</taxon>
        <taxon>Saccharopolyspora</taxon>
    </lineage>
</organism>
<dbReference type="InterPro" id="IPR058807">
    <property type="entry name" value="ScoMcrA_N"/>
</dbReference>
<dbReference type="RefSeq" id="WP_179716545.1">
    <property type="nucleotide sequence ID" value="NZ_BAABFH010000001.1"/>
</dbReference>
<evidence type="ECO:0000259" key="1">
    <source>
        <dbReference type="Pfam" id="PF26345"/>
    </source>
</evidence>
<name>A0A853AAS9_9PSEU</name>
<evidence type="ECO:0000313" key="3">
    <source>
        <dbReference type="Proteomes" id="UP000587002"/>
    </source>
</evidence>
<accession>A0A853AAS9</accession>
<dbReference type="Pfam" id="PF26345">
    <property type="entry name" value="ScoMcrA_N"/>
    <property type="match status" value="1"/>
</dbReference>
<sequence>MTIEYITADVVRAALEEHDEIGLLAFCRRYGFDQGREYVITEDGRRYGARVILAAAHGRSPGRGPLLPRQLGTDSEVNALLRREGFEVRKLQPLAWSEVQLVLVCPLLFKNGRNGATDQHSALLRRLPLRAPEDRGRNFRSPYSVQHKLYDLMTRLPDYES</sequence>
<keyword evidence="3" id="KW-1185">Reference proteome</keyword>
<comment type="caution">
    <text evidence="2">The sequence shown here is derived from an EMBL/GenBank/DDBJ whole genome shotgun (WGS) entry which is preliminary data.</text>
</comment>
<dbReference type="Proteomes" id="UP000587002">
    <property type="component" value="Unassembled WGS sequence"/>
</dbReference>